<protein>
    <submittedName>
        <fullName evidence="8">Respiratory NADH dehydrogenase 2/cupric reductase</fullName>
        <ecNumber evidence="8">1.16.1.-</ecNumber>
    </submittedName>
</protein>
<dbReference type="InterPro" id="IPR051169">
    <property type="entry name" value="NADH-Q_oxidoreductase"/>
</dbReference>
<dbReference type="STRING" id="466.Lmac_3029"/>
<evidence type="ECO:0000259" key="7">
    <source>
        <dbReference type="Pfam" id="PF07992"/>
    </source>
</evidence>
<keyword evidence="3" id="KW-0285">Flavoprotein</keyword>
<evidence type="ECO:0000256" key="1">
    <source>
        <dbReference type="ARBA" id="ARBA00001974"/>
    </source>
</evidence>
<dbReference type="AlphaFoldDB" id="A0A0W0VVK8"/>
<dbReference type="RefSeq" id="WP_058453691.1">
    <property type="nucleotide sequence ID" value="NZ_CAAAIB010000001.1"/>
</dbReference>
<evidence type="ECO:0000313" key="8">
    <source>
        <dbReference type="EMBL" id="KTD24156.1"/>
    </source>
</evidence>
<evidence type="ECO:0000256" key="2">
    <source>
        <dbReference type="ARBA" id="ARBA00005272"/>
    </source>
</evidence>
<comment type="similarity">
    <text evidence="2">Belongs to the NADH dehydrogenase family.</text>
</comment>
<dbReference type="PRINTS" id="PR00368">
    <property type="entry name" value="FADPNR"/>
</dbReference>
<evidence type="ECO:0000256" key="5">
    <source>
        <dbReference type="ARBA" id="ARBA00023002"/>
    </source>
</evidence>
<dbReference type="GO" id="GO:0019646">
    <property type="term" value="P:aerobic electron transport chain"/>
    <property type="evidence" value="ECO:0007669"/>
    <property type="project" value="TreeGrafter"/>
</dbReference>
<comment type="cofactor">
    <cofactor evidence="1">
        <name>FAD</name>
        <dbReference type="ChEBI" id="CHEBI:57692"/>
    </cofactor>
</comment>
<organism evidence="8 9">
    <name type="scientific">Legionella maceachernii</name>
    <dbReference type="NCBI Taxonomy" id="466"/>
    <lineage>
        <taxon>Bacteria</taxon>
        <taxon>Pseudomonadati</taxon>
        <taxon>Pseudomonadota</taxon>
        <taxon>Gammaproteobacteria</taxon>
        <taxon>Legionellales</taxon>
        <taxon>Legionellaceae</taxon>
        <taxon>Legionella</taxon>
    </lineage>
</organism>
<dbReference type="PRINTS" id="PR00411">
    <property type="entry name" value="PNDRDTASEI"/>
</dbReference>
<dbReference type="PANTHER" id="PTHR42913">
    <property type="entry name" value="APOPTOSIS-INDUCING FACTOR 1"/>
    <property type="match status" value="1"/>
</dbReference>
<comment type="caution">
    <text evidence="8">The sequence shown here is derived from an EMBL/GenBank/DDBJ whole genome shotgun (WGS) entry which is preliminary data.</text>
</comment>
<accession>A0A0W0VVK8</accession>
<dbReference type="Proteomes" id="UP000054908">
    <property type="component" value="Unassembled WGS sequence"/>
</dbReference>
<dbReference type="SUPFAM" id="SSF51905">
    <property type="entry name" value="FAD/NAD(P)-binding domain"/>
    <property type="match status" value="1"/>
</dbReference>
<dbReference type="Pfam" id="PF07992">
    <property type="entry name" value="Pyr_redox_2"/>
    <property type="match status" value="1"/>
</dbReference>
<dbReference type="InterPro" id="IPR023753">
    <property type="entry name" value="FAD/NAD-binding_dom"/>
</dbReference>
<feature type="signal peptide" evidence="6">
    <location>
        <begin position="1"/>
        <end position="22"/>
    </location>
</feature>
<name>A0A0W0VVK8_9GAMM</name>
<keyword evidence="5 8" id="KW-0560">Oxidoreductase</keyword>
<dbReference type="InterPro" id="IPR036188">
    <property type="entry name" value="FAD/NAD-bd_sf"/>
</dbReference>
<dbReference type="Gene3D" id="3.50.50.100">
    <property type="match status" value="1"/>
</dbReference>
<dbReference type="GO" id="GO:0003955">
    <property type="term" value="F:NAD(P)H dehydrogenase (quinone) activity"/>
    <property type="evidence" value="ECO:0007669"/>
    <property type="project" value="TreeGrafter"/>
</dbReference>
<evidence type="ECO:0000256" key="6">
    <source>
        <dbReference type="SAM" id="SignalP"/>
    </source>
</evidence>
<evidence type="ECO:0000256" key="3">
    <source>
        <dbReference type="ARBA" id="ARBA00022630"/>
    </source>
</evidence>
<dbReference type="EC" id="1.16.1.-" evidence="8"/>
<proteinExistence type="inferred from homology"/>
<evidence type="ECO:0000256" key="4">
    <source>
        <dbReference type="ARBA" id="ARBA00022827"/>
    </source>
</evidence>
<keyword evidence="9" id="KW-1185">Reference proteome</keyword>
<dbReference type="EMBL" id="LNYL01000051">
    <property type="protein sequence ID" value="KTD24156.1"/>
    <property type="molecule type" value="Genomic_DNA"/>
</dbReference>
<keyword evidence="6" id="KW-0732">Signal</keyword>
<keyword evidence="4" id="KW-0274">FAD</keyword>
<gene>
    <name evidence="8" type="primary">ndh</name>
    <name evidence="8" type="ORF">Lmac_3029</name>
</gene>
<dbReference type="PATRIC" id="fig|466.6.peg.3243"/>
<feature type="chain" id="PRO_5006915116" evidence="6">
    <location>
        <begin position="23"/>
        <end position="412"/>
    </location>
</feature>
<reference evidence="8 9" key="1">
    <citation type="submission" date="2015-11" db="EMBL/GenBank/DDBJ databases">
        <title>Genomic analysis of 38 Legionella species identifies large and diverse effector repertoires.</title>
        <authorList>
            <person name="Burstein D."/>
            <person name="Amaro F."/>
            <person name="Zusman T."/>
            <person name="Lifshitz Z."/>
            <person name="Cohen O."/>
            <person name="Gilbert J.A."/>
            <person name="Pupko T."/>
            <person name="Shuman H.A."/>
            <person name="Segal G."/>
        </authorList>
    </citation>
    <scope>NUCLEOTIDE SEQUENCE [LARGE SCALE GENOMIC DNA]</scope>
    <source>
        <strain evidence="8 9">PX-1-G2-E2</strain>
    </source>
</reference>
<evidence type="ECO:0000313" key="9">
    <source>
        <dbReference type="Proteomes" id="UP000054908"/>
    </source>
</evidence>
<dbReference type="PANTHER" id="PTHR42913:SF3">
    <property type="entry name" value="64 KDA MITOCHONDRIAL NADH DEHYDROGENASE (EUROFUNG)"/>
    <property type="match status" value="1"/>
</dbReference>
<sequence length="412" mass="45728">MKRLKHLLILGGGHAGSSAALAAANQRAQLKKDKSVKITLIDKSLNLTIRPRLYEYDLEDTQVPLKSFLVLIDVHVLTSKIIAIDLLNQEILCDLSNRKERIKYDALVVALGSQLIHEGIRGIQLTHNIDSFEAAKQFRDALTAYLLTNQEACRIAILGGGITGLELATELPITVKKIAQRYKTDFPQPIVYLLDRHEVAKNAGLAIEAPIQEALDRAKVHCIDHASISEIKANEVIYNETKRLEVDIIVSTLGLRANNLTNQLSLPKDQLGRLYVNDYLQLPGHANCFSAGDIAHAIPAPDHEPIMSCQQGRPQGRYAGYNAVSFLFDKPLAAYSQPNYVTCIDLGEFGAVYTEGWNRRLVKSGVEAKKIKQHINQDRIYPPNSSNKQVLLEAGHLEFITPLSSMSEKSKK</sequence>
<dbReference type="OrthoDB" id="9781621at2"/>
<feature type="domain" description="FAD/NAD(P)-binding" evidence="7">
    <location>
        <begin position="6"/>
        <end position="314"/>
    </location>
</feature>